<organism evidence="1 2">
    <name type="scientific">Algoriphagus aquimarinus</name>
    <dbReference type="NCBI Taxonomy" id="237018"/>
    <lineage>
        <taxon>Bacteria</taxon>
        <taxon>Pseudomonadati</taxon>
        <taxon>Bacteroidota</taxon>
        <taxon>Cytophagia</taxon>
        <taxon>Cytophagales</taxon>
        <taxon>Cyclobacteriaceae</taxon>
        <taxon>Algoriphagus</taxon>
    </lineage>
</organism>
<dbReference type="Proteomes" id="UP000198790">
    <property type="component" value="Unassembled WGS sequence"/>
</dbReference>
<proteinExistence type="predicted"/>
<reference evidence="1 2" key="1">
    <citation type="submission" date="2016-10" db="EMBL/GenBank/DDBJ databases">
        <authorList>
            <person name="de Groot N.N."/>
        </authorList>
    </citation>
    <scope>NUCLEOTIDE SEQUENCE [LARGE SCALE GENOMIC DNA]</scope>
    <source>
        <strain evidence="1 2">DSM 23399</strain>
    </source>
</reference>
<accession>A0A1I1A2F6</accession>
<dbReference type="InterPro" id="IPR005901">
    <property type="entry name" value="GLPGLI"/>
</dbReference>
<gene>
    <name evidence="1" type="ORF">SAMN04489723_10791</name>
</gene>
<evidence type="ECO:0000313" key="1">
    <source>
        <dbReference type="EMBL" id="SFB31496.1"/>
    </source>
</evidence>
<sequence>MNLRLLFLAFALMGSIITAIAQGLTGRAFYKSSSKISFSMDSTKMAPDVMADLQKQLKKQMEREYILTFSQTESNWKQVESLGGGPATASSGGATIMISAGNQDKLLYKNVAEQNYIEEEDLMGKGFLVKDSLRNYDWELTGESKKIGDYTCQKAIYSRIVDSKVFSMGKEEMEASKDTVNVTAWFTMQIPVSHGPSDFWGLPGLILELQNNGMTYIAERIVLNPTDPVKIEIPKKGEMINREDYQALSEEKMNEMMKRYSGKPGDGNRMTIKIGN</sequence>
<dbReference type="NCBIfam" id="TIGR01200">
    <property type="entry name" value="GLPGLI"/>
    <property type="match status" value="1"/>
</dbReference>
<dbReference type="Pfam" id="PF09697">
    <property type="entry name" value="Porph_ging"/>
    <property type="match status" value="1"/>
</dbReference>
<dbReference type="STRING" id="237018.SAMN04489723_10791"/>
<keyword evidence="2" id="KW-1185">Reference proteome</keyword>
<evidence type="ECO:0000313" key="2">
    <source>
        <dbReference type="Proteomes" id="UP000198790"/>
    </source>
</evidence>
<name>A0A1I1A2F6_9BACT</name>
<protein>
    <submittedName>
        <fullName evidence="1">GLPGLI family protein</fullName>
    </submittedName>
</protein>
<dbReference type="EMBL" id="FOKK01000007">
    <property type="protein sequence ID" value="SFB31496.1"/>
    <property type="molecule type" value="Genomic_DNA"/>
</dbReference>
<dbReference type="AlphaFoldDB" id="A0A1I1A2F6"/>
<dbReference type="RefSeq" id="WP_092897273.1">
    <property type="nucleotide sequence ID" value="NZ_FOKK01000007.1"/>
</dbReference>
<dbReference type="OrthoDB" id="1440774at2"/>